<name>A0ABV5FEM1_9FLAO</name>
<organism evidence="2 3">
    <name type="scientific">Mariniflexile ostreae</name>
    <dbReference type="NCBI Taxonomy" id="1520892"/>
    <lineage>
        <taxon>Bacteria</taxon>
        <taxon>Pseudomonadati</taxon>
        <taxon>Bacteroidota</taxon>
        <taxon>Flavobacteriia</taxon>
        <taxon>Flavobacteriales</taxon>
        <taxon>Flavobacteriaceae</taxon>
        <taxon>Mariniflexile</taxon>
    </lineage>
</organism>
<evidence type="ECO:0000313" key="3">
    <source>
        <dbReference type="Proteomes" id="UP001589585"/>
    </source>
</evidence>
<dbReference type="Proteomes" id="UP001589585">
    <property type="component" value="Unassembled WGS sequence"/>
</dbReference>
<dbReference type="EMBL" id="JBHMFC010000103">
    <property type="protein sequence ID" value="MFB9057912.1"/>
    <property type="molecule type" value="Genomic_DNA"/>
</dbReference>
<evidence type="ECO:0000313" key="2">
    <source>
        <dbReference type="EMBL" id="MFB9057912.1"/>
    </source>
</evidence>
<dbReference type="RefSeq" id="WP_379862162.1">
    <property type="nucleotide sequence ID" value="NZ_JBHMFC010000103.1"/>
</dbReference>
<reference evidence="2 3" key="1">
    <citation type="submission" date="2024-09" db="EMBL/GenBank/DDBJ databases">
        <authorList>
            <person name="Sun Q."/>
            <person name="Mori K."/>
        </authorList>
    </citation>
    <scope>NUCLEOTIDE SEQUENCE [LARGE SCALE GENOMIC DNA]</scope>
    <source>
        <strain evidence="2 3">CECT 8622</strain>
    </source>
</reference>
<feature type="chain" id="PRO_5045729630" evidence="1">
    <location>
        <begin position="20"/>
        <end position="102"/>
    </location>
</feature>
<protein>
    <submittedName>
        <fullName evidence="2">Uncharacterized protein</fullName>
    </submittedName>
</protein>
<accession>A0ABV5FEM1</accession>
<proteinExistence type="predicted"/>
<evidence type="ECO:0000256" key="1">
    <source>
        <dbReference type="SAM" id="SignalP"/>
    </source>
</evidence>
<keyword evidence="1" id="KW-0732">Signal</keyword>
<keyword evidence="3" id="KW-1185">Reference proteome</keyword>
<sequence>MAKYYILLVLLISFSLASAENQKITVEVPSRIKTVRAIGANVATEIHSTWIKETVCEDVPIDSIKKKSIVKSTSDIRLYLNRLRNVDHISLMFPQKNKIKLV</sequence>
<feature type="signal peptide" evidence="1">
    <location>
        <begin position="1"/>
        <end position="19"/>
    </location>
</feature>
<gene>
    <name evidence="2" type="ORF">ACFFU9_14290</name>
</gene>
<comment type="caution">
    <text evidence="2">The sequence shown here is derived from an EMBL/GenBank/DDBJ whole genome shotgun (WGS) entry which is preliminary data.</text>
</comment>